<dbReference type="InterPro" id="IPR015814">
    <property type="entry name" value="Pgluconate_DH_NAD-bd_C"/>
</dbReference>
<feature type="region of interest" description="Disordered" evidence="1">
    <location>
        <begin position="207"/>
        <end position="250"/>
    </location>
</feature>
<feature type="region of interest" description="Disordered" evidence="1">
    <location>
        <begin position="138"/>
        <end position="167"/>
    </location>
</feature>
<reference evidence="4 5" key="1">
    <citation type="submission" date="2015-06" db="EMBL/GenBank/DDBJ databases">
        <title>Draft genome of the ant-associated black yeast Phialophora attae CBS 131958.</title>
        <authorList>
            <person name="Moreno L.F."/>
            <person name="Stielow B.J."/>
            <person name="de Hoog S."/>
            <person name="Vicente V.A."/>
            <person name="Weiss V.A."/>
            <person name="de Vries M."/>
            <person name="Cruz L.M."/>
            <person name="Souza E.M."/>
        </authorList>
    </citation>
    <scope>NUCLEOTIDE SEQUENCE [LARGE SCALE GENOMIC DNA]</scope>
    <source>
        <strain evidence="4 5">CBS 131958</strain>
    </source>
</reference>
<evidence type="ECO:0008006" key="6">
    <source>
        <dbReference type="Google" id="ProtNLM"/>
    </source>
</evidence>
<name>A0A0N0NLU9_9EURO</name>
<dbReference type="Proteomes" id="UP000038010">
    <property type="component" value="Unassembled WGS sequence"/>
</dbReference>
<dbReference type="GeneID" id="28737034"/>
<protein>
    <recommendedName>
        <fullName evidence="6">Phosphogluconate dehydrogenase NAD-binding putative C-terminal domain-containing protein</fullName>
    </recommendedName>
</protein>
<dbReference type="SUPFAM" id="SSF48179">
    <property type="entry name" value="6-phosphogluconate dehydrogenase C-terminal domain-like"/>
    <property type="match status" value="1"/>
</dbReference>
<evidence type="ECO:0000259" key="3">
    <source>
        <dbReference type="Pfam" id="PF09130"/>
    </source>
</evidence>
<dbReference type="InterPro" id="IPR013328">
    <property type="entry name" value="6PGD_dom2"/>
</dbReference>
<organism evidence="4 5">
    <name type="scientific">Cyphellophora attinorum</name>
    <dbReference type="NCBI Taxonomy" id="1664694"/>
    <lineage>
        <taxon>Eukaryota</taxon>
        <taxon>Fungi</taxon>
        <taxon>Dikarya</taxon>
        <taxon>Ascomycota</taxon>
        <taxon>Pezizomycotina</taxon>
        <taxon>Eurotiomycetes</taxon>
        <taxon>Chaetothyriomycetidae</taxon>
        <taxon>Chaetothyriales</taxon>
        <taxon>Cyphellophoraceae</taxon>
        <taxon>Cyphellophora</taxon>
    </lineage>
</organism>
<feature type="compositionally biased region" description="Polar residues" evidence="1">
    <location>
        <begin position="207"/>
        <end position="220"/>
    </location>
</feature>
<dbReference type="InterPro" id="IPR008927">
    <property type="entry name" value="6-PGluconate_DH-like_C_sf"/>
</dbReference>
<gene>
    <name evidence="4" type="ORF">AB675_4978</name>
</gene>
<dbReference type="STRING" id="1664694.A0A0N0NLU9"/>
<feature type="domain" description="6-phosphogluconate dehydrogenase NADP-binding" evidence="2">
    <location>
        <begin position="13"/>
        <end position="132"/>
    </location>
</feature>
<dbReference type="AlphaFoldDB" id="A0A0N0NLU9"/>
<dbReference type="Pfam" id="PF03446">
    <property type="entry name" value="NAD_binding_2"/>
    <property type="match status" value="1"/>
</dbReference>
<sequence>MAATAQPSDKPVIGILSLGEMGTGIAKLLLAHDYEVATCTQGRSKYTLRRIQEANIKAYDTDSKFVAEVDVLLSIVPPRDATATAVRMLEASRNVDAIKRRKERLAEATSDTNLIYIDCNAISAKTSRNIAAFFVPQEGSSEDLSRSGSGSRPGSQSSSAPAPPPRRFSLARLLSSDAPTTAEPGSLAGPSAPIKIVYLDGGIIGSPPSQTKTATNSADKTNNNTNTSPSSSKTPGPSTQPSPSEWKRPSLVLSGPSITTLLPSSLLTTLNATAISPTIGAASTLKSCFAATTKGLTALLTLSLATASQSHVLPHLLSHLETYAPQLLTAAQGSMPTMPPKAYRWVEEMRQIGSTFATEGGLECGETVFGGVAELYRFVSEDTVLGKERTESRKRGRTAEDVAACVAEGVREKRKKAEKADEVGGKLVWRGSWD</sequence>
<feature type="compositionally biased region" description="Low complexity" evidence="1">
    <location>
        <begin position="146"/>
        <end position="160"/>
    </location>
</feature>
<dbReference type="Gene3D" id="3.40.50.720">
    <property type="entry name" value="NAD(P)-binding Rossmann-like Domain"/>
    <property type="match status" value="1"/>
</dbReference>
<evidence type="ECO:0000313" key="5">
    <source>
        <dbReference type="Proteomes" id="UP000038010"/>
    </source>
</evidence>
<proteinExistence type="predicted"/>
<feature type="compositionally biased region" description="Low complexity" evidence="1">
    <location>
        <begin position="221"/>
        <end position="244"/>
    </location>
</feature>
<dbReference type="Gene3D" id="1.10.1040.10">
    <property type="entry name" value="N-(1-d-carboxylethyl)-l-norvaline Dehydrogenase, domain 2"/>
    <property type="match status" value="1"/>
</dbReference>
<dbReference type="OrthoDB" id="9988102at2759"/>
<dbReference type="InterPro" id="IPR006115">
    <property type="entry name" value="6PGDH_NADP-bd"/>
</dbReference>
<keyword evidence="5" id="KW-1185">Reference proteome</keyword>
<feature type="domain" description="Phosphogluconate dehydrogenase NAD-binding putative C-terminal" evidence="3">
    <location>
        <begin position="307"/>
        <end position="379"/>
    </location>
</feature>
<dbReference type="RefSeq" id="XP_017999422.1">
    <property type="nucleotide sequence ID" value="XM_018145154.1"/>
</dbReference>
<dbReference type="VEuPathDB" id="FungiDB:AB675_4978"/>
<evidence type="ECO:0000313" key="4">
    <source>
        <dbReference type="EMBL" id="KPI39459.1"/>
    </source>
</evidence>
<dbReference type="GO" id="GO:0050661">
    <property type="term" value="F:NADP binding"/>
    <property type="evidence" value="ECO:0007669"/>
    <property type="project" value="InterPro"/>
</dbReference>
<evidence type="ECO:0000259" key="2">
    <source>
        <dbReference type="Pfam" id="PF03446"/>
    </source>
</evidence>
<comment type="caution">
    <text evidence="4">The sequence shown here is derived from an EMBL/GenBank/DDBJ whole genome shotgun (WGS) entry which is preliminary data.</text>
</comment>
<evidence type="ECO:0000256" key="1">
    <source>
        <dbReference type="SAM" id="MobiDB-lite"/>
    </source>
</evidence>
<accession>A0A0N0NLU9</accession>
<dbReference type="EMBL" id="LFJN01000015">
    <property type="protein sequence ID" value="KPI39459.1"/>
    <property type="molecule type" value="Genomic_DNA"/>
</dbReference>
<dbReference type="Pfam" id="PF09130">
    <property type="entry name" value="DUF1932"/>
    <property type="match status" value="1"/>
</dbReference>
<dbReference type="SUPFAM" id="SSF51735">
    <property type="entry name" value="NAD(P)-binding Rossmann-fold domains"/>
    <property type="match status" value="1"/>
</dbReference>
<dbReference type="InterPro" id="IPR036291">
    <property type="entry name" value="NAD(P)-bd_dom_sf"/>
</dbReference>